<evidence type="ECO:0000313" key="6">
    <source>
        <dbReference type="EMBL" id="RVT62777.1"/>
    </source>
</evidence>
<evidence type="ECO:0000256" key="1">
    <source>
        <dbReference type="ARBA" id="ARBA00022741"/>
    </source>
</evidence>
<comment type="caution">
    <text evidence="6">The sequence shown here is derived from an EMBL/GenBank/DDBJ whole genome shotgun (WGS) entry which is preliminary data.</text>
</comment>
<gene>
    <name evidence="6" type="ORF">EM808_13645</name>
</gene>
<accession>A0A3S2TXB8</accession>
<keyword evidence="2 3" id="KW-0067">ATP-binding</keyword>
<dbReference type="PANTHER" id="PTHR22683">
    <property type="entry name" value="SPORULATION PROTEIN RELATED"/>
    <property type="match status" value="1"/>
</dbReference>
<feature type="binding site" evidence="3">
    <location>
        <begin position="189"/>
        <end position="196"/>
    </location>
    <ligand>
        <name>ATP</name>
        <dbReference type="ChEBI" id="CHEBI:30616"/>
    </ligand>
</feature>
<dbReference type="InterPro" id="IPR050206">
    <property type="entry name" value="FtsK/SpoIIIE/SftA"/>
</dbReference>
<dbReference type="PROSITE" id="PS50901">
    <property type="entry name" value="FTSK"/>
    <property type="match status" value="1"/>
</dbReference>
<evidence type="ECO:0000256" key="3">
    <source>
        <dbReference type="PROSITE-ProRule" id="PRU00289"/>
    </source>
</evidence>
<dbReference type="Pfam" id="PF01580">
    <property type="entry name" value="FtsK_SpoIIIE"/>
    <property type="match status" value="1"/>
</dbReference>
<dbReference type="GO" id="GO:0003677">
    <property type="term" value="F:DNA binding"/>
    <property type="evidence" value="ECO:0007669"/>
    <property type="project" value="InterPro"/>
</dbReference>
<dbReference type="InterPro" id="IPR002543">
    <property type="entry name" value="FtsK_dom"/>
</dbReference>
<name>A0A3S2TXB8_9BACI</name>
<dbReference type="PANTHER" id="PTHR22683:SF1">
    <property type="entry name" value="TYPE VII SECRETION SYSTEM PROTEIN ESSC"/>
    <property type="match status" value="1"/>
</dbReference>
<evidence type="ECO:0000259" key="5">
    <source>
        <dbReference type="PROSITE" id="PS50901"/>
    </source>
</evidence>
<dbReference type="InterPro" id="IPR027417">
    <property type="entry name" value="P-loop_NTPase"/>
</dbReference>
<keyword evidence="1 3" id="KW-0547">Nucleotide-binding</keyword>
<evidence type="ECO:0000256" key="4">
    <source>
        <dbReference type="SAM" id="MobiDB-lite"/>
    </source>
</evidence>
<protein>
    <submittedName>
        <fullName evidence="6">Cell division protein FtsK</fullName>
    </submittedName>
</protein>
<dbReference type="Proteomes" id="UP000288024">
    <property type="component" value="Unassembled WGS sequence"/>
</dbReference>
<keyword evidence="6" id="KW-0131">Cell cycle</keyword>
<keyword evidence="6" id="KW-0132">Cell division</keyword>
<dbReference type="Gene3D" id="3.40.50.300">
    <property type="entry name" value="P-loop containing nucleotide triphosphate hydrolases"/>
    <property type="match status" value="1"/>
</dbReference>
<organism evidence="6 7">
    <name type="scientific">Niallia taxi</name>
    <dbReference type="NCBI Taxonomy" id="2499688"/>
    <lineage>
        <taxon>Bacteria</taxon>
        <taxon>Bacillati</taxon>
        <taxon>Bacillota</taxon>
        <taxon>Bacilli</taxon>
        <taxon>Bacillales</taxon>
        <taxon>Bacillaceae</taxon>
        <taxon>Niallia</taxon>
    </lineage>
</organism>
<keyword evidence="7" id="KW-1185">Reference proteome</keyword>
<dbReference type="RefSeq" id="WP_127738729.1">
    <property type="nucleotide sequence ID" value="NZ_RZTZ01000004.1"/>
</dbReference>
<feature type="region of interest" description="Disordered" evidence="4">
    <location>
        <begin position="405"/>
        <end position="429"/>
    </location>
</feature>
<dbReference type="SUPFAM" id="SSF52540">
    <property type="entry name" value="P-loop containing nucleoside triphosphate hydrolases"/>
    <property type="match status" value="1"/>
</dbReference>
<reference evidence="6 7" key="1">
    <citation type="submission" date="2019-01" db="EMBL/GenBank/DDBJ databases">
        <title>Bacillus sp. M5HDSG1-1, whole genome shotgun sequence.</title>
        <authorList>
            <person name="Tuo L."/>
        </authorList>
    </citation>
    <scope>NUCLEOTIDE SEQUENCE [LARGE SCALE GENOMIC DNA]</scope>
    <source>
        <strain evidence="6 7">M5HDSG1-1</strain>
    </source>
</reference>
<sequence>MLFEILSSVVVGGLVGCSYLYQQGLGGNDSRNISRIASNAGLVAKDGTKIRILRRRAYKDHVEYVFQLPQGLSVKQFREKIDRFQDGLNAKKRVLDISAADIRNINWKKDFVCQLQELMTKKRNLRKEIEIEFDGTLKFRVYTEELTSRFDYDLTLLESTKGWKVPIGISRKGLVFHDFEKEYNLIVAGSPGYGKTVFLKNAITTFVAKQTRNVNFFLIDLKGGLAFNRFKGLEQVRGLAKNPLEALMILTEAQKKMNERIEYLLQNGFEDVTESGFPERYFVVIDEAADIVHVRECQEIIEDIARRGRGAGFRLVYCTQYPSNQAISSQVRQTVNAQLCFRLRTEAASRAVLDEGGAELLPRIQGRAIYWSDERKTVQTPYISNEFINDTIHPNITFKARKEDNNAEKQYEANSSGKYTLELEETPLS</sequence>
<dbReference type="EMBL" id="RZTZ01000004">
    <property type="protein sequence ID" value="RVT62777.1"/>
    <property type="molecule type" value="Genomic_DNA"/>
</dbReference>
<dbReference type="GO" id="GO:0005524">
    <property type="term" value="F:ATP binding"/>
    <property type="evidence" value="ECO:0007669"/>
    <property type="project" value="UniProtKB-UniRule"/>
</dbReference>
<proteinExistence type="predicted"/>
<evidence type="ECO:0000256" key="2">
    <source>
        <dbReference type="ARBA" id="ARBA00022840"/>
    </source>
</evidence>
<evidence type="ECO:0000313" key="7">
    <source>
        <dbReference type="Proteomes" id="UP000288024"/>
    </source>
</evidence>
<dbReference type="GO" id="GO:0051301">
    <property type="term" value="P:cell division"/>
    <property type="evidence" value="ECO:0007669"/>
    <property type="project" value="UniProtKB-KW"/>
</dbReference>
<dbReference type="AlphaFoldDB" id="A0A3S2TXB8"/>
<feature type="domain" description="FtsK" evidence="5">
    <location>
        <begin position="171"/>
        <end position="350"/>
    </location>
</feature>